<dbReference type="HOGENOM" id="CLU_2048851_0_0_10"/>
<evidence type="ECO:0000313" key="1">
    <source>
        <dbReference type="EMBL" id="CAZ97002.1"/>
    </source>
</evidence>
<dbReference type="AlphaFoldDB" id="G0L6K1"/>
<gene>
    <name evidence="1" type="ordered locus">zobellia_2855</name>
</gene>
<proteinExistence type="predicted"/>
<organism evidence="1 2">
    <name type="scientific">Zobellia galactanivorans (strain DSM 12802 / CCUG 47099 / CIP 106680 / NCIMB 13871 / Dsij)</name>
    <dbReference type="NCBI Taxonomy" id="63186"/>
    <lineage>
        <taxon>Bacteria</taxon>
        <taxon>Pseudomonadati</taxon>
        <taxon>Bacteroidota</taxon>
        <taxon>Flavobacteriia</taxon>
        <taxon>Flavobacteriales</taxon>
        <taxon>Flavobacteriaceae</taxon>
        <taxon>Zobellia</taxon>
    </lineage>
</organism>
<reference evidence="2" key="1">
    <citation type="submission" date="2009-07" db="EMBL/GenBank/DDBJ databases">
        <title>Complete genome sequence of Zobellia galactanivorans Dsij.</title>
        <authorList>
            <consortium name="Genoscope - CEA"/>
        </authorList>
    </citation>
    <scope>NUCLEOTIDE SEQUENCE [LARGE SCALE GENOMIC DNA]</scope>
    <source>
        <strain evidence="2">DSM 12802 / CCUG 47099 / CIP 106680 / NCIMB 13871 / Dsij</strain>
    </source>
</reference>
<keyword evidence="2" id="KW-1185">Reference proteome</keyword>
<dbReference type="KEGG" id="zga:ZOBELLIA_2855"/>
<accession>G0L6K1</accession>
<dbReference type="RefSeq" id="WP_013994197.1">
    <property type="nucleotide sequence ID" value="NC_015844.1"/>
</dbReference>
<dbReference type="EMBL" id="FP476056">
    <property type="protein sequence ID" value="CAZ97002.1"/>
    <property type="molecule type" value="Genomic_DNA"/>
</dbReference>
<sequence length="121" mass="13818">MDDITPIYHNPFGVAFQWKRNSIKDTSKIQIVFRDTGLLLTEKELVQFQKNIECTMNSNALCKDCQQHETCRSLLLDTPAPQITLAMNLKELNAVHDLVEGTLFQLNLDSYLNRMCGGNEN</sequence>
<dbReference type="OrthoDB" id="1354274at2"/>
<reference evidence="1 2" key="2">
    <citation type="journal article" date="2012" name="Environ. Microbiol.">
        <title>Characterization of the first alginolytic operons in a marine bacterium: from their emergence in marine Flavobacteriia to their independent transfers to marine Proteobacteria and human gut Bacteroides.</title>
        <authorList>
            <person name="Thomas F."/>
            <person name="Barbeyron T."/>
            <person name="Tonon T."/>
            <person name="Genicot S."/>
            <person name="Czjzek M."/>
            <person name="Michel G."/>
        </authorList>
    </citation>
    <scope>NUCLEOTIDE SEQUENCE [LARGE SCALE GENOMIC DNA]</scope>
    <source>
        <strain evidence="2">DSM 12802 / CCUG 47099 / CIP 106680 / NCIMB 13871 / Dsij</strain>
    </source>
</reference>
<protein>
    <submittedName>
        <fullName evidence="1">Uncharacterized protein</fullName>
    </submittedName>
</protein>
<evidence type="ECO:0000313" key="2">
    <source>
        <dbReference type="Proteomes" id="UP000008898"/>
    </source>
</evidence>
<dbReference type="Proteomes" id="UP000008898">
    <property type="component" value="Chromosome"/>
</dbReference>
<name>G0L6K1_ZOBGA</name>